<dbReference type="Proteomes" id="UP001383192">
    <property type="component" value="Unassembled WGS sequence"/>
</dbReference>
<dbReference type="Gene3D" id="1.25.40.10">
    <property type="entry name" value="Tetratricopeptide repeat domain"/>
    <property type="match status" value="1"/>
</dbReference>
<protein>
    <submittedName>
        <fullName evidence="1">Uncharacterized protein</fullName>
    </submittedName>
</protein>
<reference evidence="1 2" key="1">
    <citation type="submission" date="2024-01" db="EMBL/GenBank/DDBJ databases">
        <title>A draft genome for a cacao thread blight-causing isolate of Paramarasmius palmivorus.</title>
        <authorList>
            <person name="Baruah I.K."/>
            <person name="Bukari Y."/>
            <person name="Amoako-Attah I."/>
            <person name="Meinhardt L.W."/>
            <person name="Bailey B.A."/>
            <person name="Cohen S.P."/>
        </authorList>
    </citation>
    <scope>NUCLEOTIDE SEQUENCE [LARGE SCALE GENOMIC DNA]</scope>
    <source>
        <strain evidence="1 2">GH-12</strain>
    </source>
</reference>
<proteinExistence type="predicted"/>
<comment type="caution">
    <text evidence="1">The sequence shown here is derived from an EMBL/GenBank/DDBJ whole genome shotgun (WGS) entry which is preliminary data.</text>
</comment>
<dbReference type="SUPFAM" id="SSF48452">
    <property type="entry name" value="TPR-like"/>
    <property type="match status" value="1"/>
</dbReference>
<keyword evidence="2" id="KW-1185">Reference proteome</keyword>
<name>A0AAW0ARA0_9AGAR</name>
<dbReference type="EMBL" id="JAYKXP010000303">
    <property type="protein sequence ID" value="KAK7015880.1"/>
    <property type="molecule type" value="Genomic_DNA"/>
</dbReference>
<evidence type="ECO:0000313" key="1">
    <source>
        <dbReference type="EMBL" id="KAK7015880.1"/>
    </source>
</evidence>
<dbReference type="AlphaFoldDB" id="A0AAW0ARA0"/>
<sequence length="454" mass="51351">MDLPALKLIKKSPPTDMLGVSATGEPLGLVHPAAISHMLLPHLFTFSYLCREEDVPKDLQIFCLWALRKRIEALNECPEGQLRPMLAAPDGTIVPNAKTFMTGQTRTKIVNHFLFVSMASGKMYATDEVSFTRSPDINRPAEALPYLKASMKQDEEMRPMPKDPFLRNPGCYVLYGTVLARAGSHAEARPVLEKALRDIDKVNDRGKVLFIQAKLYLSRVLRRMGSVEEAEKQTGCKENAAYIKRIEALKATSPVDSRIMEDWRCYRSSSFNDRVCYHALGLKHDVNRGKSHIIIKRMEYLHEGGKDVLDRFRVVEAGVFRINDVLTEIDVQMGYSIGESREVLDELLGEHEHAPGNQDQFPFFTLFISNDKRIESFLTLGHVKLQTLQDMKYNPNWRNDMNRTPFFAKSLHLSNGVQDAEYDYMETSGGSPMKSLSSSVDGALPGLRGMFNKK</sequence>
<dbReference type="InterPro" id="IPR011990">
    <property type="entry name" value="TPR-like_helical_dom_sf"/>
</dbReference>
<evidence type="ECO:0000313" key="2">
    <source>
        <dbReference type="Proteomes" id="UP001383192"/>
    </source>
</evidence>
<gene>
    <name evidence="1" type="ORF">VNI00_019022</name>
</gene>
<organism evidence="1 2">
    <name type="scientific">Paramarasmius palmivorus</name>
    <dbReference type="NCBI Taxonomy" id="297713"/>
    <lineage>
        <taxon>Eukaryota</taxon>
        <taxon>Fungi</taxon>
        <taxon>Dikarya</taxon>
        <taxon>Basidiomycota</taxon>
        <taxon>Agaricomycotina</taxon>
        <taxon>Agaricomycetes</taxon>
        <taxon>Agaricomycetidae</taxon>
        <taxon>Agaricales</taxon>
        <taxon>Marasmiineae</taxon>
        <taxon>Marasmiaceae</taxon>
        <taxon>Paramarasmius</taxon>
    </lineage>
</organism>
<accession>A0AAW0ARA0</accession>